<organism evidence="1 2">
    <name type="scientific">Paxillus rubicundulus Ve08.2h10</name>
    <dbReference type="NCBI Taxonomy" id="930991"/>
    <lineage>
        <taxon>Eukaryota</taxon>
        <taxon>Fungi</taxon>
        <taxon>Dikarya</taxon>
        <taxon>Basidiomycota</taxon>
        <taxon>Agaricomycotina</taxon>
        <taxon>Agaricomycetes</taxon>
        <taxon>Agaricomycetidae</taxon>
        <taxon>Boletales</taxon>
        <taxon>Paxilineae</taxon>
        <taxon>Paxillaceae</taxon>
        <taxon>Paxillus</taxon>
    </lineage>
</organism>
<accession>A0A0D0DUX0</accession>
<sequence>PGIFQAYVWITPECFDILLASIQTDPVFQNQSYVLQMPVDTQLAIALYHFGHYGNAISTTMVALWAGIGYGTV</sequence>
<evidence type="ECO:0000313" key="2">
    <source>
        <dbReference type="Proteomes" id="UP000054538"/>
    </source>
</evidence>
<feature type="non-terminal residue" evidence="1">
    <location>
        <position position="1"/>
    </location>
</feature>
<reference evidence="2" key="2">
    <citation type="submission" date="2015-01" db="EMBL/GenBank/DDBJ databases">
        <title>Evolutionary Origins and Diversification of the Mycorrhizal Mutualists.</title>
        <authorList>
            <consortium name="DOE Joint Genome Institute"/>
            <consortium name="Mycorrhizal Genomics Consortium"/>
            <person name="Kohler A."/>
            <person name="Kuo A."/>
            <person name="Nagy L.G."/>
            <person name="Floudas D."/>
            <person name="Copeland A."/>
            <person name="Barry K.W."/>
            <person name="Cichocki N."/>
            <person name="Veneault-Fourrey C."/>
            <person name="LaButti K."/>
            <person name="Lindquist E.A."/>
            <person name="Lipzen A."/>
            <person name="Lundell T."/>
            <person name="Morin E."/>
            <person name="Murat C."/>
            <person name="Riley R."/>
            <person name="Ohm R."/>
            <person name="Sun H."/>
            <person name="Tunlid A."/>
            <person name="Henrissat B."/>
            <person name="Grigoriev I.V."/>
            <person name="Hibbett D.S."/>
            <person name="Martin F."/>
        </authorList>
    </citation>
    <scope>NUCLEOTIDE SEQUENCE [LARGE SCALE GENOMIC DNA]</scope>
    <source>
        <strain evidence="2">Ve08.2h10</strain>
    </source>
</reference>
<feature type="non-terminal residue" evidence="1">
    <location>
        <position position="73"/>
    </location>
</feature>
<keyword evidence="2" id="KW-1185">Reference proteome</keyword>
<reference evidence="1 2" key="1">
    <citation type="submission" date="2014-04" db="EMBL/GenBank/DDBJ databases">
        <authorList>
            <consortium name="DOE Joint Genome Institute"/>
            <person name="Kuo A."/>
            <person name="Kohler A."/>
            <person name="Jargeat P."/>
            <person name="Nagy L.G."/>
            <person name="Floudas D."/>
            <person name="Copeland A."/>
            <person name="Barry K.W."/>
            <person name="Cichocki N."/>
            <person name="Veneault-Fourrey C."/>
            <person name="LaButti K."/>
            <person name="Lindquist E.A."/>
            <person name="Lipzen A."/>
            <person name="Lundell T."/>
            <person name="Morin E."/>
            <person name="Murat C."/>
            <person name="Sun H."/>
            <person name="Tunlid A."/>
            <person name="Henrissat B."/>
            <person name="Grigoriev I.V."/>
            <person name="Hibbett D.S."/>
            <person name="Martin F."/>
            <person name="Nordberg H.P."/>
            <person name="Cantor M.N."/>
            <person name="Hua S.X."/>
        </authorList>
    </citation>
    <scope>NUCLEOTIDE SEQUENCE [LARGE SCALE GENOMIC DNA]</scope>
    <source>
        <strain evidence="1 2">Ve08.2h10</strain>
    </source>
</reference>
<dbReference type="OrthoDB" id="3228141at2759"/>
<gene>
    <name evidence="1" type="ORF">PAXRUDRAFT_40190</name>
</gene>
<proteinExistence type="predicted"/>
<dbReference type="AlphaFoldDB" id="A0A0D0DUX0"/>
<name>A0A0D0DUX0_9AGAM</name>
<dbReference type="Proteomes" id="UP000054538">
    <property type="component" value="Unassembled WGS sequence"/>
</dbReference>
<protein>
    <submittedName>
        <fullName evidence="1">Uncharacterized protein</fullName>
    </submittedName>
</protein>
<dbReference type="EMBL" id="KN824897">
    <property type="protein sequence ID" value="KIK98318.1"/>
    <property type="molecule type" value="Genomic_DNA"/>
</dbReference>
<dbReference type="InParanoid" id="A0A0D0DUX0"/>
<dbReference type="HOGENOM" id="CLU_018552_16_2_1"/>
<evidence type="ECO:0000313" key="1">
    <source>
        <dbReference type="EMBL" id="KIK98318.1"/>
    </source>
</evidence>